<comment type="caution">
    <text evidence="2">The sequence shown here is derived from an EMBL/GenBank/DDBJ whole genome shotgun (WGS) entry which is preliminary data.</text>
</comment>
<organism evidence="2 3">
    <name type="scientific">Candidula unifasciata</name>
    <dbReference type="NCBI Taxonomy" id="100452"/>
    <lineage>
        <taxon>Eukaryota</taxon>
        <taxon>Metazoa</taxon>
        <taxon>Spiralia</taxon>
        <taxon>Lophotrochozoa</taxon>
        <taxon>Mollusca</taxon>
        <taxon>Gastropoda</taxon>
        <taxon>Heterobranchia</taxon>
        <taxon>Euthyneura</taxon>
        <taxon>Panpulmonata</taxon>
        <taxon>Eupulmonata</taxon>
        <taxon>Stylommatophora</taxon>
        <taxon>Helicina</taxon>
        <taxon>Helicoidea</taxon>
        <taxon>Geomitridae</taxon>
        <taxon>Candidula</taxon>
    </lineage>
</organism>
<evidence type="ECO:0000256" key="1">
    <source>
        <dbReference type="SAM" id="MobiDB-lite"/>
    </source>
</evidence>
<evidence type="ECO:0000313" key="2">
    <source>
        <dbReference type="EMBL" id="CAG5136778.1"/>
    </source>
</evidence>
<evidence type="ECO:0000313" key="3">
    <source>
        <dbReference type="Proteomes" id="UP000678393"/>
    </source>
</evidence>
<protein>
    <submittedName>
        <fullName evidence="2">Uncharacterized protein</fullName>
    </submittedName>
</protein>
<gene>
    <name evidence="2" type="ORF">CUNI_LOCUS22336</name>
</gene>
<dbReference type="AlphaFoldDB" id="A0A8S4A916"/>
<reference evidence="2" key="1">
    <citation type="submission" date="2021-04" db="EMBL/GenBank/DDBJ databases">
        <authorList>
            <consortium name="Molecular Ecology Group"/>
        </authorList>
    </citation>
    <scope>NUCLEOTIDE SEQUENCE</scope>
</reference>
<accession>A0A8S4A916</accession>
<feature type="region of interest" description="Disordered" evidence="1">
    <location>
        <begin position="1"/>
        <end position="23"/>
    </location>
</feature>
<sequence>MFKQNWSCLSSHGSRARTDGDSGIKTVRGTKIGLKNYEAANHLSPAAFAIHDHSNYDRTVGLGELSVVLNGVEFRTRHNDYKLVMSSRTSGNYHAIEDIPFPDVPPEVLRKRNVEGQIEEMREWFKAFQNQDKSKRDYTKYFKPVLCYLEGAWTLDQEIEEPFPSDRHWLDATSWADLYEKNRFTAFTGVKNRLENIAFLPSTIMSVDPVTGKVQYAQWNYRILCSPIKDDIPLAYFYQEDDLSFRVDTGQTILETASTRAARFKLFDPARKMNYQILDEIFATVPGKDNHGSNLTFTVFGEEMFNTAYTEQNALLNSAYYHRSYKSFKSGAGGITYAALGFNDENIWVAQTRQPRVAPLTTEQCTLTPNKANRFTKRCHDAELRVSYAIPLEVIYMTPLLLIMYLVTCSAGPLDRSDPADTIKSFIHVLASDGQVKKVSSSGTRVILQNIEGIGKIRLRYPIAPVHGEGSPVWKELNALKDKVLESAEGPPPSVLLE</sequence>
<feature type="non-terminal residue" evidence="2">
    <location>
        <position position="1"/>
    </location>
</feature>
<dbReference type="OrthoDB" id="6059742at2759"/>
<dbReference type="EMBL" id="CAJHNH020008570">
    <property type="protein sequence ID" value="CAG5136778.1"/>
    <property type="molecule type" value="Genomic_DNA"/>
</dbReference>
<keyword evidence="3" id="KW-1185">Reference proteome</keyword>
<feature type="compositionally biased region" description="Polar residues" evidence="1">
    <location>
        <begin position="1"/>
        <end position="13"/>
    </location>
</feature>
<proteinExistence type="predicted"/>
<name>A0A8S4A916_9EUPU</name>
<dbReference type="Proteomes" id="UP000678393">
    <property type="component" value="Unassembled WGS sequence"/>
</dbReference>